<proteinExistence type="predicted"/>
<evidence type="ECO:0000313" key="4">
    <source>
        <dbReference type="Proteomes" id="UP000743899"/>
    </source>
</evidence>
<evidence type="ECO:0008006" key="5">
    <source>
        <dbReference type="Google" id="ProtNLM"/>
    </source>
</evidence>
<protein>
    <recommendedName>
        <fullName evidence="5">Coupling factor for flagellin transcription and translation</fullName>
    </recommendedName>
</protein>
<dbReference type="EMBL" id="JAACYS010000004">
    <property type="protein sequence ID" value="NCU16505.1"/>
    <property type="molecule type" value="Genomic_DNA"/>
</dbReference>
<dbReference type="Proteomes" id="UP000743899">
    <property type="component" value="Unassembled WGS sequence"/>
</dbReference>
<keyword evidence="2" id="KW-0472">Membrane</keyword>
<gene>
    <name evidence="3" type="ORF">GW534_01785</name>
</gene>
<evidence type="ECO:0000256" key="2">
    <source>
        <dbReference type="SAM" id="Phobius"/>
    </source>
</evidence>
<evidence type="ECO:0000313" key="3">
    <source>
        <dbReference type="EMBL" id="NCU16505.1"/>
    </source>
</evidence>
<organism evidence="3 4">
    <name type="scientific">Pallidibacillus pasinlerensis</name>
    <dbReference type="NCBI Taxonomy" id="2703818"/>
    <lineage>
        <taxon>Bacteria</taxon>
        <taxon>Bacillati</taxon>
        <taxon>Bacillota</taxon>
        <taxon>Bacilli</taxon>
        <taxon>Bacillales</taxon>
        <taxon>Bacillaceae</taxon>
        <taxon>Pallidibacillus</taxon>
    </lineage>
</organism>
<name>A0ABW9ZZA8_9BACI</name>
<keyword evidence="2" id="KW-0812">Transmembrane</keyword>
<feature type="transmembrane region" description="Helical" evidence="2">
    <location>
        <begin position="6"/>
        <end position="24"/>
    </location>
</feature>
<comment type="caution">
    <text evidence="3">The sequence shown here is derived from an EMBL/GenBank/DDBJ whole genome shotgun (WGS) entry which is preliminary data.</text>
</comment>
<feature type="coiled-coil region" evidence="1">
    <location>
        <begin position="22"/>
        <end position="71"/>
    </location>
</feature>
<reference evidence="3 4" key="1">
    <citation type="submission" date="2020-01" db="EMBL/GenBank/DDBJ databases">
        <title>A novel Bacillus sp. from Pasinler.</title>
        <authorList>
            <person name="Adiguzel A."/>
            <person name="Ay H."/>
            <person name="Baltaci M.O."/>
        </authorList>
    </citation>
    <scope>NUCLEOTIDE SEQUENCE [LARGE SCALE GENOMIC DNA]</scope>
    <source>
        <strain evidence="3 4">P1</strain>
    </source>
</reference>
<keyword evidence="2" id="KW-1133">Transmembrane helix</keyword>
<keyword evidence="1" id="KW-0175">Coiled coil</keyword>
<keyword evidence="4" id="KW-1185">Reference proteome</keyword>
<accession>A0ABW9ZZA8</accession>
<sequence>MGFLIIINFLLSLIAIFATIILFNRQTKFTELEKKYKQLNEQFEDSMSSFFMQMQEENEKFIRKLKEMKSESEPFEQVSEKNQPSSIENSERIQQFENNIYNDSISIKSPPLYSGVKMYQQMLNMNSEKEAGNYANDSLVNKDDGKVKNTEIKNDEIDRHEVLNPHDLEIKQIKELLMAGETVETIAKRLDKGKTEVELLIKFSPELREIQTH</sequence>
<evidence type="ECO:0000256" key="1">
    <source>
        <dbReference type="SAM" id="Coils"/>
    </source>
</evidence>
<dbReference type="RefSeq" id="WP_161919337.1">
    <property type="nucleotide sequence ID" value="NZ_JAACYS010000004.1"/>
</dbReference>